<feature type="transmembrane region" description="Helical" evidence="2">
    <location>
        <begin position="195"/>
        <end position="214"/>
    </location>
</feature>
<accession>W9SG53</accession>
<feature type="region of interest" description="Disordered" evidence="1">
    <location>
        <begin position="53"/>
        <end position="72"/>
    </location>
</feature>
<dbReference type="PANTHER" id="PTHR24177">
    <property type="entry name" value="CASKIN"/>
    <property type="match status" value="1"/>
</dbReference>
<sequence length="267" mass="29186">MLHRAGDSKCSSFFWWKSSTSLTNYVTSNLSTIEGVSNASPAPTSCKLSAVNHESDSATLEGQPQHNNVKSNDLLPHKFSKVRHPLEGWVIDITRGRNNLSEDSRNMMLVALVLIATVGYQGVLSPPGGLSQEDNNSTTTHKSVSLFHPPGIAVMGNWNFLVFMLSNSLALALTANAIIFLVLPDRLESRWWVYTRNLLAISTALCYLISLLTISPNALLFALAIAIPAIAFLLIPSAYGVITRNLELRTEDLMSPDNITYGLTDIV</sequence>
<dbReference type="Pfam" id="PF13962">
    <property type="entry name" value="PGG"/>
    <property type="match status" value="1"/>
</dbReference>
<keyword evidence="2" id="KW-0472">Membrane</keyword>
<proteinExistence type="predicted"/>
<evidence type="ECO:0000259" key="3">
    <source>
        <dbReference type="Pfam" id="PF13962"/>
    </source>
</evidence>
<evidence type="ECO:0000313" key="5">
    <source>
        <dbReference type="Proteomes" id="UP000030645"/>
    </source>
</evidence>
<feature type="transmembrane region" description="Helical" evidence="2">
    <location>
        <begin position="160"/>
        <end position="183"/>
    </location>
</feature>
<evidence type="ECO:0000313" key="4">
    <source>
        <dbReference type="EMBL" id="EXC26791.1"/>
    </source>
</evidence>
<dbReference type="EMBL" id="KE346119">
    <property type="protein sequence ID" value="EXC26791.1"/>
    <property type="molecule type" value="Genomic_DNA"/>
</dbReference>
<feature type="transmembrane region" description="Helical" evidence="2">
    <location>
        <begin position="107"/>
        <end position="124"/>
    </location>
</feature>
<protein>
    <recommendedName>
        <fullName evidence="3">PGG domain-containing protein</fullName>
    </recommendedName>
</protein>
<keyword evidence="2" id="KW-1133">Transmembrane helix</keyword>
<feature type="domain" description="PGG" evidence="3">
    <location>
        <begin position="102"/>
        <end position="192"/>
    </location>
</feature>
<keyword evidence="2" id="KW-0812">Transmembrane</keyword>
<dbReference type="AlphaFoldDB" id="W9SG53"/>
<dbReference type="eggNOG" id="KOG0504">
    <property type="taxonomic scope" value="Eukaryota"/>
</dbReference>
<dbReference type="Proteomes" id="UP000030645">
    <property type="component" value="Unassembled WGS sequence"/>
</dbReference>
<organism evidence="4 5">
    <name type="scientific">Morus notabilis</name>
    <dbReference type="NCBI Taxonomy" id="981085"/>
    <lineage>
        <taxon>Eukaryota</taxon>
        <taxon>Viridiplantae</taxon>
        <taxon>Streptophyta</taxon>
        <taxon>Embryophyta</taxon>
        <taxon>Tracheophyta</taxon>
        <taxon>Spermatophyta</taxon>
        <taxon>Magnoliopsida</taxon>
        <taxon>eudicotyledons</taxon>
        <taxon>Gunneridae</taxon>
        <taxon>Pentapetalae</taxon>
        <taxon>rosids</taxon>
        <taxon>fabids</taxon>
        <taxon>Rosales</taxon>
        <taxon>Moraceae</taxon>
        <taxon>Moreae</taxon>
        <taxon>Morus</taxon>
    </lineage>
</organism>
<dbReference type="OrthoDB" id="674805at2759"/>
<evidence type="ECO:0000256" key="1">
    <source>
        <dbReference type="SAM" id="MobiDB-lite"/>
    </source>
</evidence>
<dbReference type="STRING" id="981085.W9SG53"/>
<evidence type="ECO:0000256" key="2">
    <source>
        <dbReference type="SAM" id="Phobius"/>
    </source>
</evidence>
<dbReference type="InterPro" id="IPR026961">
    <property type="entry name" value="PGG_dom"/>
</dbReference>
<feature type="transmembrane region" description="Helical" evidence="2">
    <location>
        <begin position="220"/>
        <end position="242"/>
    </location>
</feature>
<name>W9SG53_9ROSA</name>
<reference evidence="5" key="1">
    <citation type="submission" date="2013-01" db="EMBL/GenBank/DDBJ databases">
        <title>Draft Genome Sequence of a Mulberry Tree, Morus notabilis C.K. Schneid.</title>
        <authorList>
            <person name="He N."/>
            <person name="Zhao S."/>
        </authorList>
    </citation>
    <scope>NUCLEOTIDE SEQUENCE</scope>
</reference>
<feature type="compositionally biased region" description="Polar residues" evidence="1">
    <location>
        <begin position="57"/>
        <end position="71"/>
    </location>
</feature>
<keyword evidence="5" id="KW-1185">Reference proteome</keyword>
<dbReference type="PANTHER" id="PTHR24177:SF468">
    <property type="entry name" value="PGG DOMAIN-CONTAINING PROTEIN"/>
    <property type="match status" value="1"/>
</dbReference>
<gene>
    <name evidence="4" type="ORF">L484_023409</name>
</gene>
<dbReference type="KEGG" id="mnt:21406172"/>